<reference evidence="3 4" key="1">
    <citation type="submission" date="2018-08" db="EMBL/GenBank/DDBJ databases">
        <title>Genomic Encyclopedia of Archaeal and Bacterial Type Strains, Phase II (KMG-II): from individual species to whole genera.</title>
        <authorList>
            <person name="Goeker M."/>
        </authorList>
    </citation>
    <scope>NUCLEOTIDE SEQUENCE [LARGE SCALE GENOMIC DNA]</scope>
    <source>
        <strain evidence="3 4">DSM 17905</strain>
    </source>
</reference>
<dbReference type="Pfam" id="PF00132">
    <property type="entry name" value="Hexapep"/>
    <property type="match status" value="1"/>
</dbReference>
<dbReference type="InterPro" id="IPR051159">
    <property type="entry name" value="Hexapeptide_acetyltransf"/>
</dbReference>
<organism evidence="3 4">
    <name type="scientific">Xenorhabdus cabanillasii</name>
    <dbReference type="NCBI Taxonomy" id="351673"/>
    <lineage>
        <taxon>Bacteria</taxon>
        <taxon>Pseudomonadati</taxon>
        <taxon>Pseudomonadota</taxon>
        <taxon>Gammaproteobacteria</taxon>
        <taxon>Enterobacterales</taxon>
        <taxon>Morganellaceae</taxon>
        <taxon>Xenorhabdus</taxon>
    </lineage>
</organism>
<dbReference type="InterPro" id="IPR011004">
    <property type="entry name" value="Trimer_LpxA-like_sf"/>
</dbReference>
<keyword evidence="2 3" id="KW-0808">Transferase</keyword>
<dbReference type="CDD" id="cd04647">
    <property type="entry name" value="LbH_MAT_like"/>
    <property type="match status" value="1"/>
</dbReference>
<evidence type="ECO:0000256" key="2">
    <source>
        <dbReference type="ARBA" id="ARBA00022679"/>
    </source>
</evidence>
<evidence type="ECO:0000313" key="3">
    <source>
        <dbReference type="EMBL" id="REF25607.1"/>
    </source>
</evidence>
<evidence type="ECO:0000256" key="1">
    <source>
        <dbReference type="ARBA" id="ARBA00007274"/>
    </source>
</evidence>
<proteinExistence type="inferred from homology"/>
<dbReference type="AlphaFoldDB" id="A0A3D9U8S7"/>
<dbReference type="GO" id="GO:0005829">
    <property type="term" value="C:cytosol"/>
    <property type="evidence" value="ECO:0007669"/>
    <property type="project" value="TreeGrafter"/>
</dbReference>
<dbReference type="EMBL" id="QTUB01000001">
    <property type="protein sequence ID" value="REF25607.1"/>
    <property type="molecule type" value="Genomic_DNA"/>
</dbReference>
<evidence type="ECO:0000313" key="4">
    <source>
        <dbReference type="Proteomes" id="UP000256294"/>
    </source>
</evidence>
<dbReference type="PANTHER" id="PTHR23416">
    <property type="entry name" value="SIALIC ACID SYNTHASE-RELATED"/>
    <property type="match status" value="1"/>
</dbReference>
<sequence length="164" mass="17600">MKLENITLVGSATVDPSTSINNVRLGDNVKIAKRCSVFGSKENVLEIGHDSYVGMNSILNGYSAKLTIGAHVSIAQNVNIMTDSGPNSSELLQKIYPIQKEEIEIGDHCWIGTSAIIMPGVKLGNFCIVAANSYVNTSFEDYSIIGGTPARLIKKIDPSGLKKD</sequence>
<comment type="similarity">
    <text evidence="1">Belongs to the transferase hexapeptide repeat family.</text>
</comment>
<comment type="caution">
    <text evidence="3">The sequence shown here is derived from an EMBL/GenBank/DDBJ whole genome shotgun (WGS) entry which is preliminary data.</text>
</comment>
<gene>
    <name evidence="3" type="ORF">BDD26_0105</name>
</gene>
<dbReference type="PANTHER" id="PTHR23416:SF23">
    <property type="entry name" value="ACETYLTRANSFERASE C18B11.09C-RELATED"/>
    <property type="match status" value="1"/>
</dbReference>
<dbReference type="RefSeq" id="WP_115825275.1">
    <property type="nucleotide sequence ID" value="NZ_QTUB01000001.1"/>
</dbReference>
<name>A0A3D9U8S7_9GAMM</name>
<protein>
    <submittedName>
        <fullName evidence="3">Galactoside O-acetyltransferase</fullName>
    </submittedName>
</protein>
<accession>A0A3D9U8S7</accession>
<dbReference type="Gene3D" id="2.160.10.10">
    <property type="entry name" value="Hexapeptide repeat proteins"/>
    <property type="match status" value="1"/>
</dbReference>
<dbReference type="InterPro" id="IPR001451">
    <property type="entry name" value="Hexapep"/>
</dbReference>
<dbReference type="GO" id="GO:0008374">
    <property type="term" value="F:O-acyltransferase activity"/>
    <property type="evidence" value="ECO:0007669"/>
    <property type="project" value="TreeGrafter"/>
</dbReference>
<dbReference type="Proteomes" id="UP000256294">
    <property type="component" value="Unassembled WGS sequence"/>
</dbReference>
<keyword evidence="4" id="KW-1185">Reference proteome</keyword>
<dbReference type="SUPFAM" id="SSF51161">
    <property type="entry name" value="Trimeric LpxA-like enzymes"/>
    <property type="match status" value="1"/>
</dbReference>